<comment type="caution">
    <text evidence="4">The sequence shown here is derived from an EMBL/GenBank/DDBJ whole genome shotgun (WGS) entry which is preliminary data.</text>
</comment>
<dbReference type="SUPFAM" id="SSF69593">
    <property type="entry name" value="Glycerol-3-phosphate (1)-acyltransferase"/>
    <property type="match status" value="1"/>
</dbReference>
<evidence type="ECO:0000313" key="4">
    <source>
        <dbReference type="EMBL" id="GFO58198.1"/>
    </source>
</evidence>
<keyword evidence="5" id="KW-1185">Reference proteome</keyword>
<protein>
    <recommendedName>
        <fullName evidence="3">Phospholipid/glycerol acyltransferase domain-containing protein</fullName>
    </recommendedName>
</protein>
<dbReference type="EMBL" id="BLXX01000001">
    <property type="protein sequence ID" value="GFO58198.1"/>
    <property type="molecule type" value="Genomic_DNA"/>
</dbReference>
<proteinExistence type="inferred from homology"/>
<evidence type="ECO:0000256" key="1">
    <source>
        <dbReference type="ARBA" id="ARBA00006432"/>
    </source>
</evidence>
<dbReference type="Pfam" id="PF01553">
    <property type="entry name" value="Acyltransferase"/>
    <property type="match status" value="1"/>
</dbReference>
<dbReference type="InterPro" id="IPR000873">
    <property type="entry name" value="AMP-dep_synth/lig_dom"/>
</dbReference>
<dbReference type="AlphaFoldDB" id="A0A6V8MDY0"/>
<dbReference type="GO" id="GO:0016405">
    <property type="term" value="F:CoA-ligase activity"/>
    <property type="evidence" value="ECO:0007669"/>
    <property type="project" value="TreeGrafter"/>
</dbReference>
<dbReference type="InterPro" id="IPR042099">
    <property type="entry name" value="ANL_N_sf"/>
</dbReference>
<dbReference type="InterPro" id="IPR002123">
    <property type="entry name" value="Plipid/glycerol_acylTrfase"/>
</dbReference>
<dbReference type="Gene3D" id="3.40.50.12780">
    <property type="entry name" value="N-terminal domain of ligase-like"/>
    <property type="match status" value="1"/>
</dbReference>
<keyword evidence="2" id="KW-0436">Ligase</keyword>
<dbReference type="PANTHER" id="PTHR24096">
    <property type="entry name" value="LONG-CHAIN-FATTY-ACID--COA LIGASE"/>
    <property type="match status" value="1"/>
</dbReference>
<comment type="similarity">
    <text evidence="1">Belongs to the ATP-dependent AMP-binding enzyme family.</text>
</comment>
<gene>
    <name evidence="4" type="ORF">GMST_05230</name>
</gene>
<accession>A0A6V8MDY0</accession>
<evidence type="ECO:0000256" key="2">
    <source>
        <dbReference type="ARBA" id="ARBA00022598"/>
    </source>
</evidence>
<dbReference type="Pfam" id="PF00501">
    <property type="entry name" value="AMP-binding"/>
    <property type="match status" value="1"/>
</dbReference>
<name>A0A6V8MDY0_9BACT</name>
<feature type="domain" description="Phospholipid/glycerol acyltransferase" evidence="3">
    <location>
        <begin position="47"/>
        <end position="162"/>
    </location>
</feature>
<sequence>MTILGGHLATLKVRPDVLLRFLAWAAMRICYRLEMIGKEQVPRKGGALLVANHVSWLDALLLIATQKRRIRFVMEREIYDTPLLKQLCKLMQVIPVSAKDGKKGLLEFIATSRQALEDGYLVCIFAEGEITRNGMLNRFKGGFERIVRGTDMPIIPVYIGGAWGSILSYAHGKLLSRFPSLMPYRVTVLFGEPLKAGCSAHEVRRAVMELSCAWFDARKKTRRSLGELFARTARENWNRVAMSDSGGRELSYGKALVGALALARKLKPVTVEHKMVGVCLPPTVAGALVNIALTLNGSVPVNLNYTGSQDGIRSALAQCGITTVITSRQFQEKLGTLPEFPGSLFVEDLLASLTAAEKRNAFLAARLLPVRFFARPAGFDADRLATVVFSSGRTGEPKGVMLTHHNILSNLEALRMVFRATRRDNICSALPFFHSLGLTGTLWLPLVSGFSAAYHRDPLDGAAIAQLVRERRSTLLIATPRFLMAYLRRATAEDFQSLRLVMTGAEKLKPKLADTFQEKFAIRPLEGYGATELSPVISLSLPDVEIDGVRQAGFREGSVGMPVPGVVVKIVDPESGSALPEGECGLIMVKGPNVMAGYLGKPEKTAEVMQDGWYLTGDFGYLDDLAFLHITDRLSRFHKIAGEVVRESVPGTASG</sequence>
<dbReference type="SUPFAM" id="SSF56801">
    <property type="entry name" value="Acetyl-CoA synthetase-like"/>
    <property type="match status" value="1"/>
</dbReference>
<evidence type="ECO:0000313" key="5">
    <source>
        <dbReference type="Proteomes" id="UP000556026"/>
    </source>
</evidence>
<organism evidence="4 5">
    <name type="scientific">Geomonas silvestris</name>
    <dbReference type="NCBI Taxonomy" id="2740184"/>
    <lineage>
        <taxon>Bacteria</taxon>
        <taxon>Pseudomonadati</taxon>
        <taxon>Thermodesulfobacteriota</taxon>
        <taxon>Desulfuromonadia</taxon>
        <taxon>Geobacterales</taxon>
        <taxon>Geobacteraceae</taxon>
        <taxon>Geomonas</taxon>
    </lineage>
</organism>
<dbReference type="CDD" id="cd07989">
    <property type="entry name" value="LPLAT_AGPAT-like"/>
    <property type="match status" value="1"/>
</dbReference>
<dbReference type="PANTHER" id="PTHR24096:SF149">
    <property type="entry name" value="AMP-BINDING DOMAIN-CONTAINING PROTEIN-RELATED"/>
    <property type="match status" value="1"/>
</dbReference>
<dbReference type="Proteomes" id="UP000556026">
    <property type="component" value="Unassembled WGS sequence"/>
</dbReference>
<dbReference type="GO" id="GO:0016746">
    <property type="term" value="F:acyltransferase activity"/>
    <property type="evidence" value="ECO:0007669"/>
    <property type="project" value="InterPro"/>
</dbReference>
<dbReference type="SMART" id="SM00563">
    <property type="entry name" value="PlsC"/>
    <property type="match status" value="1"/>
</dbReference>
<reference evidence="5" key="1">
    <citation type="submission" date="2020-06" db="EMBL/GenBank/DDBJ databases">
        <title>Draft genomic sequence of Geomonas sp. Red330.</title>
        <authorList>
            <person name="Itoh H."/>
            <person name="Zhenxing X."/>
            <person name="Ushijima N."/>
            <person name="Masuda Y."/>
            <person name="Shiratori Y."/>
            <person name="Senoo K."/>
        </authorList>
    </citation>
    <scope>NUCLEOTIDE SEQUENCE [LARGE SCALE GENOMIC DNA]</scope>
    <source>
        <strain evidence="5">Red330</strain>
    </source>
</reference>
<evidence type="ECO:0000259" key="3">
    <source>
        <dbReference type="SMART" id="SM00563"/>
    </source>
</evidence>